<feature type="region of interest" description="Disordered" evidence="1">
    <location>
        <begin position="45"/>
        <end position="84"/>
    </location>
</feature>
<evidence type="ECO:0000313" key="2">
    <source>
        <dbReference type="EMBL" id="CAD9062008.1"/>
    </source>
</evidence>
<gene>
    <name evidence="2" type="ORF">VBRA1451_LOCUS17078</name>
</gene>
<proteinExistence type="predicted"/>
<name>A0A7S1K446_9ALVE</name>
<dbReference type="EMBL" id="HBGB01029210">
    <property type="protein sequence ID" value="CAD9062008.1"/>
    <property type="molecule type" value="Transcribed_RNA"/>
</dbReference>
<dbReference type="AlphaFoldDB" id="A0A7S1K446"/>
<protein>
    <submittedName>
        <fullName evidence="2">Uncharacterized protein</fullName>
    </submittedName>
</protein>
<reference evidence="2" key="1">
    <citation type="submission" date="2021-01" db="EMBL/GenBank/DDBJ databases">
        <authorList>
            <person name="Corre E."/>
            <person name="Pelletier E."/>
            <person name="Niang G."/>
            <person name="Scheremetjew M."/>
            <person name="Finn R."/>
            <person name="Kale V."/>
            <person name="Holt S."/>
            <person name="Cochrane G."/>
            <person name="Meng A."/>
            <person name="Brown T."/>
            <person name="Cohen L."/>
        </authorList>
    </citation>
    <scope>NUCLEOTIDE SEQUENCE</scope>
    <source>
        <strain evidence="2">CCMP3346</strain>
    </source>
</reference>
<evidence type="ECO:0000256" key="1">
    <source>
        <dbReference type="SAM" id="MobiDB-lite"/>
    </source>
</evidence>
<accession>A0A7S1K446</accession>
<organism evidence="2">
    <name type="scientific">Vitrella brassicaformis</name>
    <dbReference type="NCBI Taxonomy" id="1169539"/>
    <lineage>
        <taxon>Eukaryota</taxon>
        <taxon>Sar</taxon>
        <taxon>Alveolata</taxon>
        <taxon>Colpodellida</taxon>
        <taxon>Vitrellaceae</taxon>
        <taxon>Vitrella</taxon>
    </lineage>
</organism>
<sequence length="106" mass="11249">MYSDALPHAATVSLEPRRVIRQPQIAQIGVGSVAPTARQLDVSVSVKAEPPDTSDVAGQAVDRQVRSDVANQSQEDDESQQEALHGHLGGVLLLAIATQANSNDRQ</sequence>